<evidence type="ECO:0000313" key="11">
    <source>
        <dbReference type="EMBL" id="PWK41265.1"/>
    </source>
</evidence>
<keyword evidence="5 11" id="KW-0808">Transferase</keyword>
<dbReference type="CDD" id="cd00082">
    <property type="entry name" value="HisKA"/>
    <property type="match status" value="1"/>
</dbReference>
<dbReference type="Pfam" id="PF02518">
    <property type="entry name" value="HATPase_c"/>
    <property type="match status" value="1"/>
</dbReference>
<dbReference type="EC" id="2.7.13.3" evidence="3"/>
<feature type="domain" description="Response regulatory" evidence="10">
    <location>
        <begin position="498"/>
        <end position="612"/>
    </location>
</feature>
<dbReference type="SMART" id="SM00387">
    <property type="entry name" value="HATPase_c"/>
    <property type="match status" value="1"/>
</dbReference>
<dbReference type="PANTHER" id="PTHR45339">
    <property type="entry name" value="HYBRID SIGNAL TRANSDUCTION HISTIDINE KINASE J"/>
    <property type="match status" value="1"/>
</dbReference>
<feature type="region of interest" description="Disordered" evidence="8">
    <location>
        <begin position="613"/>
        <end position="643"/>
    </location>
</feature>
<dbReference type="Gene3D" id="3.30.565.10">
    <property type="entry name" value="Histidine kinase-like ATPase, C-terminal domain"/>
    <property type="match status" value="1"/>
</dbReference>
<evidence type="ECO:0000256" key="6">
    <source>
        <dbReference type="ARBA" id="ARBA00023012"/>
    </source>
</evidence>
<dbReference type="CDD" id="cd17546">
    <property type="entry name" value="REC_hyHK_CKI1_RcsC-like"/>
    <property type="match status" value="1"/>
</dbReference>
<proteinExistence type="predicted"/>
<keyword evidence="12" id="KW-1185">Reference proteome</keyword>
<dbReference type="InterPro" id="IPR005467">
    <property type="entry name" value="His_kinase_dom"/>
</dbReference>
<dbReference type="CDD" id="cd16922">
    <property type="entry name" value="HATPase_EvgS-ArcB-TorS-like"/>
    <property type="match status" value="1"/>
</dbReference>
<dbReference type="PRINTS" id="PR00344">
    <property type="entry name" value="BCTRLSENSOR"/>
</dbReference>
<evidence type="ECO:0000259" key="10">
    <source>
        <dbReference type="PROSITE" id="PS50110"/>
    </source>
</evidence>
<comment type="catalytic activity">
    <reaction evidence="1">
        <text>ATP + protein L-histidine = ADP + protein N-phospho-L-histidine.</text>
        <dbReference type="EC" id="2.7.13.3"/>
    </reaction>
</comment>
<dbReference type="InterPro" id="IPR003661">
    <property type="entry name" value="HisK_dim/P_dom"/>
</dbReference>
<dbReference type="PROSITE" id="PS50110">
    <property type="entry name" value="RESPONSE_REGULATORY"/>
    <property type="match status" value="1"/>
</dbReference>
<dbReference type="GO" id="GO:0000155">
    <property type="term" value="F:phosphorelay sensor kinase activity"/>
    <property type="evidence" value="ECO:0007669"/>
    <property type="project" value="InterPro"/>
</dbReference>
<dbReference type="EMBL" id="QGGR01000017">
    <property type="protein sequence ID" value="PWK41265.1"/>
    <property type="molecule type" value="Genomic_DNA"/>
</dbReference>
<dbReference type="PANTHER" id="PTHR45339:SF1">
    <property type="entry name" value="HYBRID SIGNAL TRANSDUCTION HISTIDINE KINASE J"/>
    <property type="match status" value="1"/>
</dbReference>
<keyword evidence="4 7" id="KW-0597">Phosphoprotein</keyword>
<evidence type="ECO:0000256" key="1">
    <source>
        <dbReference type="ARBA" id="ARBA00000085"/>
    </source>
</evidence>
<evidence type="ECO:0000256" key="2">
    <source>
        <dbReference type="ARBA" id="ARBA00004236"/>
    </source>
</evidence>
<keyword evidence="5 11" id="KW-0418">Kinase</keyword>
<feature type="modified residue" description="4-aspartylphosphate" evidence="7">
    <location>
        <position position="548"/>
    </location>
</feature>
<evidence type="ECO:0000256" key="3">
    <source>
        <dbReference type="ARBA" id="ARBA00012438"/>
    </source>
</evidence>
<dbReference type="Proteomes" id="UP000245697">
    <property type="component" value="Unassembled WGS sequence"/>
</dbReference>
<evidence type="ECO:0000256" key="7">
    <source>
        <dbReference type="PROSITE-ProRule" id="PRU00169"/>
    </source>
</evidence>
<dbReference type="InterPro" id="IPR036890">
    <property type="entry name" value="HATPase_C_sf"/>
</dbReference>
<dbReference type="Pfam" id="PF00512">
    <property type="entry name" value="HisKA"/>
    <property type="match status" value="1"/>
</dbReference>
<comment type="caution">
    <text evidence="11">The sequence shown here is derived from an EMBL/GenBank/DDBJ whole genome shotgun (WGS) entry which is preliminary data.</text>
</comment>
<sequence>MNVRAPPPGSLPRERSGMGYAARSLVEAIPVPAAILDLDGRVLVANGRWTAPDRDGGLYPAEGGFLSASPGPCGGHRGVLEAVWRLTPTTPPARVRCRCDEAVERVLQVAALDAGDGERQCLVTEITEETGTDTRAEFLALLSHEARTPVTTVVAAVELLRAQSLEQGVREIVDNVYFSTRALETLTDNLLDLGRLETGRLRLAHEPVTIRTLLEGVVEPLQRESRSKGILLLTAPAPDLPPAVQGDAGRLRQVLDAVVGNAVKFTTAGEVVVLAEAPGDGTWVMTVSDTGPGIDEPQRARIFQPFTQADSSSARRHEGAGLGLALASRLIARMDGTIEVESTPGAGTLFRIRLPLQVAPAPPDDEPRPLARRRIAVVAPTRRSTQALAWLLAGAGAEPVPAAFAEVIRPMADVDTVLWCDDAHDTEAAQRADTVGRAVGPDGQGLMISTTDPRTGVVRRPGVLTAPLVLNRLVAALNQERTGVRGAPVTVPPLSGGRVLLAEDNEVNRTVFRRMIELMGVTCDTVVDGAAAARAALGDTGYDVVLMDVQMPRTDGLEATRLIRAAGCRTPILALTATAPADRDRCLAAGMNGRLSKPITLPELRAALAPYLHPAATAPPGDPDDRLSSRIPTDGDPSPVMTR</sequence>
<dbReference type="SUPFAM" id="SSF52172">
    <property type="entry name" value="CheY-like"/>
    <property type="match status" value="1"/>
</dbReference>
<evidence type="ECO:0000256" key="5">
    <source>
        <dbReference type="ARBA" id="ARBA00022777"/>
    </source>
</evidence>
<dbReference type="Pfam" id="PF00072">
    <property type="entry name" value="Response_reg"/>
    <property type="match status" value="1"/>
</dbReference>
<dbReference type="InterPro" id="IPR011006">
    <property type="entry name" value="CheY-like_superfamily"/>
</dbReference>
<dbReference type="InterPro" id="IPR003594">
    <property type="entry name" value="HATPase_dom"/>
</dbReference>
<dbReference type="InterPro" id="IPR036097">
    <property type="entry name" value="HisK_dim/P_sf"/>
</dbReference>
<dbReference type="InterPro" id="IPR001789">
    <property type="entry name" value="Sig_transdc_resp-reg_receiver"/>
</dbReference>
<name>A0A316F5G3_9ACTN</name>
<dbReference type="SMART" id="SM00388">
    <property type="entry name" value="HisKA"/>
    <property type="match status" value="1"/>
</dbReference>
<comment type="subcellular location">
    <subcellularLocation>
        <location evidence="2">Cell membrane</location>
    </subcellularLocation>
</comment>
<protein>
    <recommendedName>
        <fullName evidence="3">histidine kinase</fullName>
        <ecNumber evidence="3">2.7.13.3</ecNumber>
    </recommendedName>
</protein>
<evidence type="ECO:0000256" key="8">
    <source>
        <dbReference type="SAM" id="MobiDB-lite"/>
    </source>
</evidence>
<dbReference type="SMART" id="SM00448">
    <property type="entry name" value="REC"/>
    <property type="match status" value="1"/>
</dbReference>
<dbReference type="PROSITE" id="PS50109">
    <property type="entry name" value="HIS_KIN"/>
    <property type="match status" value="1"/>
</dbReference>
<dbReference type="SUPFAM" id="SSF47384">
    <property type="entry name" value="Homodimeric domain of signal transducing histidine kinase"/>
    <property type="match status" value="1"/>
</dbReference>
<accession>A0A316F5G3</accession>
<dbReference type="AlphaFoldDB" id="A0A316F5G3"/>
<dbReference type="Gene3D" id="1.10.287.130">
    <property type="match status" value="1"/>
</dbReference>
<dbReference type="Gene3D" id="3.40.50.2300">
    <property type="match status" value="1"/>
</dbReference>
<evidence type="ECO:0000259" key="9">
    <source>
        <dbReference type="PROSITE" id="PS50109"/>
    </source>
</evidence>
<evidence type="ECO:0000256" key="4">
    <source>
        <dbReference type="ARBA" id="ARBA00022553"/>
    </source>
</evidence>
<dbReference type="GO" id="GO:0005886">
    <property type="term" value="C:plasma membrane"/>
    <property type="evidence" value="ECO:0007669"/>
    <property type="project" value="UniProtKB-SubCell"/>
</dbReference>
<organism evidence="11 12">
    <name type="scientific">Actinoplanes xinjiangensis</name>
    <dbReference type="NCBI Taxonomy" id="512350"/>
    <lineage>
        <taxon>Bacteria</taxon>
        <taxon>Bacillati</taxon>
        <taxon>Actinomycetota</taxon>
        <taxon>Actinomycetes</taxon>
        <taxon>Micromonosporales</taxon>
        <taxon>Micromonosporaceae</taxon>
        <taxon>Actinoplanes</taxon>
    </lineage>
</organism>
<evidence type="ECO:0000313" key="12">
    <source>
        <dbReference type="Proteomes" id="UP000245697"/>
    </source>
</evidence>
<gene>
    <name evidence="11" type="ORF">BC793_117132</name>
</gene>
<dbReference type="SUPFAM" id="SSF55874">
    <property type="entry name" value="ATPase domain of HSP90 chaperone/DNA topoisomerase II/histidine kinase"/>
    <property type="match status" value="1"/>
</dbReference>
<keyword evidence="6" id="KW-0902">Two-component regulatory system</keyword>
<dbReference type="InterPro" id="IPR004358">
    <property type="entry name" value="Sig_transdc_His_kin-like_C"/>
</dbReference>
<feature type="domain" description="Histidine kinase" evidence="9">
    <location>
        <begin position="141"/>
        <end position="358"/>
    </location>
</feature>
<reference evidence="11 12" key="1">
    <citation type="submission" date="2018-05" db="EMBL/GenBank/DDBJ databases">
        <title>Genomic Encyclopedia of Archaeal and Bacterial Type Strains, Phase II (KMG-II): from individual species to whole genera.</title>
        <authorList>
            <person name="Goeker M."/>
        </authorList>
    </citation>
    <scope>NUCLEOTIDE SEQUENCE [LARGE SCALE GENOMIC DNA]</scope>
    <source>
        <strain evidence="11 12">DSM 45184</strain>
    </source>
</reference>